<reference evidence="9" key="1">
    <citation type="submission" date="2025-08" db="UniProtKB">
        <authorList>
            <consortium name="RefSeq"/>
        </authorList>
    </citation>
    <scope>IDENTIFICATION</scope>
    <source>
        <tissue evidence="9">Gonad</tissue>
    </source>
</reference>
<evidence type="ECO:0000256" key="4">
    <source>
        <dbReference type="PROSITE-ProRule" id="PRU00024"/>
    </source>
</evidence>
<dbReference type="SUPFAM" id="SSF57850">
    <property type="entry name" value="RING/U-box"/>
    <property type="match status" value="1"/>
</dbReference>
<dbReference type="Gene3D" id="3.30.40.10">
    <property type="entry name" value="Zinc/RING finger domain, C3HC4 (zinc finger)"/>
    <property type="match status" value="1"/>
</dbReference>
<dbReference type="GO" id="GO:0008270">
    <property type="term" value="F:zinc ion binding"/>
    <property type="evidence" value="ECO:0007669"/>
    <property type="project" value="UniProtKB-KW"/>
</dbReference>
<dbReference type="InterPro" id="IPR017907">
    <property type="entry name" value="Znf_RING_CS"/>
</dbReference>
<dbReference type="InterPro" id="IPR013083">
    <property type="entry name" value="Znf_RING/FYVE/PHD"/>
</dbReference>
<keyword evidence="8" id="KW-1185">Reference proteome</keyword>
<keyword evidence="2 4" id="KW-0863">Zinc-finger</keyword>
<organism evidence="8 9">
    <name type="scientific">Branchiostoma belcheri</name>
    <name type="common">Amphioxus</name>
    <dbReference type="NCBI Taxonomy" id="7741"/>
    <lineage>
        <taxon>Eukaryota</taxon>
        <taxon>Metazoa</taxon>
        <taxon>Chordata</taxon>
        <taxon>Cephalochordata</taxon>
        <taxon>Leptocardii</taxon>
        <taxon>Amphioxiformes</taxon>
        <taxon>Branchiostomatidae</taxon>
        <taxon>Branchiostoma</taxon>
    </lineage>
</organism>
<keyword evidence="5" id="KW-0175">Coiled coil</keyword>
<proteinExistence type="predicted"/>
<feature type="domain" description="B box-type" evidence="7">
    <location>
        <begin position="154"/>
        <end position="197"/>
    </location>
</feature>
<evidence type="ECO:0000256" key="2">
    <source>
        <dbReference type="ARBA" id="ARBA00022771"/>
    </source>
</evidence>
<name>A0A6P4YNA1_BRABE</name>
<dbReference type="PROSITE" id="PS00518">
    <property type="entry name" value="ZF_RING_1"/>
    <property type="match status" value="1"/>
</dbReference>
<keyword evidence="1" id="KW-0479">Metal-binding</keyword>
<feature type="domain" description="RING-type" evidence="6">
    <location>
        <begin position="16"/>
        <end position="57"/>
    </location>
</feature>
<sequence>MASALIKEISDDFLTCQICVEIFRKPKSLDCLHSFCEECLKEYVKPGETVVKCPTCQRDTPLKQNGVPELKDNFFILNLVDTIGARKKVQHSVDKLPCESCAGKGKVVSRCLTCNDFLCKSCVSGHKTMRAFKGHLVVTLDELRSGNYDGQTERKEPTCDTHPGEKMRFYCKTHSVTVCRDCTVLDHPKPEHNVINLTEAAKEIRSSTQQALKNLKEVLHETEEEIVATDKAIVDNQTECKKAEQLVDEKVSDIVTHVMKIGEQCKENVKADYGWEEKQKRAKKEELELKKVRLTSTAEFRESLLNHGTDIELATANKQIRECEDEL</sequence>
<evidence type="ECO:0000256" key="3">
    <source>
        <dbReference type="ARBA" id="ARBA00022833"/>
    </source>
</evidence>
<dbReference type="Pfam" id="PF00643">
    <property type="entry name" value="zf-B_box"/>
    <property type="match status" value="1"/>
</dbReference>
<evidence type="ECO:0000313" key="8">
    <source>
        <dbReference type="Proteomes" id="UP000515135"/>
    </source>
</evidence>
<dbReference type="KEGG" id="bbel:109474906"/>
<dbReference type="Gene3D" id="3.30.160.60">
    <property type="entry name" value="Classic Zinc Finger"/>
    <property type="match status" value="1"/>
</dbReference>
<dbReference type="Proteomes" id="UP000515135">
    <property type="component" value="Unplaced"/>
</dbReference>
<evidence type="ECO:0000259" key="6">
    <source>
        <dbReference type="PROSITE" id="PS50089"/>
    </source>
</evidence>
<dbReference type="GeneID" id="109474906"/>
<dbReference type="InterPro" id="IPR000315">
    <property type="entry name" value="Znf_B-box"/>
</dbReference>
<dbReference type="InterPro" id="IPR047153">
    <property type="entry name" value="TRIM45/56/19-like"/>
</dbReference>
<dbReference type="FunFam" id="3.30.40.10:FF:000623">
    <property type="entry name" value="Uncharacterized protein, isoform A"/>
    <property type="match status" value="1"/>
</dbReference>
<dbReference type="PANTHER" id="PTHR25462:SF301">
    <property type="entry name" value="E3 UBIQUITIN-PROTEIN LIGASE TRIM56-LIKE"/>
    <property type="match status" value="1"/>
</dbReference>
<dbReference type="AlphaFoldDB" id="A0A6P4YNA1"/>
<dbReference type="PANTHER" id="PTHR25462">
    <property type="entry name" value="BONUS, ISOFORM C-RELATED"/>
    <property type="match status" value="1"/>
</dbReference>
<dbReference type="RefSeq" id="XP_019630950.1">
    <property type="nucleotide sequence ID" value="XM_019775391.1"/>
</dbReference>
<dbReference type="SMART" id="SM00336">
    <property type="entry name" value="BBOX"/>
    <property type="match status" value="2"/>
</dbReference>
<dbReference type="PROSITE" id="PS50119">
    <property type="entry name" value="ZF_BBOX"/>
    <property type="match status" value="1"/>
</dbReference>
<keyword evidence="3" id="KW-0862">Zinc</keyword>
<dbReference type="Pfam" id="PF00097">
    <property type="entry name" value="zf-C3HC4"/>
    <property type="match status" value="1"/>
</dbReference>
<evidence type="ECO:0000256" key="1">
    <source>
        <dbReference type="ARBA" id="ARBA00022723"/>
    </source>
</evidence>
<protein>
    <submittedName>
        <fullName evidence="9">E3 ubiquitin-protein ligase TRIM56-like</fullName>
    </submittedName>
</protein>
<dbReference type="InterPro" id="IPR018957">
    <property type="entry name" value="Znf_C3HC4_RING-type"/>
</dbReference>
<dbReference type="SMART" id="SM00184">
    <property type="entry name" value="RING"/>
    <property type="match status" value="2"/>
</dbReference>
<dbReference type="SUPFAM" id="SSF57845">
    <property type="entry name" value="B-box zinc-binding domain"/>
    <property type="match status" value="1"/>
</dbReference>
<gene>
    <name evidence="9" type="primary">LOC109474906</name>
</gene>
<dbReference type="Gene3D" id="4.10.830.40">
    <property type="match status" value="1"/>
</dbReference>
<accession>A0A6P4YNA1</accession>
<dbReference type="OrthoDB" id="342730at2759"/>
<dbReference type="InterPro" id="IPR001841">
    <property type="entry name" value="Znf_RING"/>
</dbReference>
<feature type="non-terminal residue" evidence="9">
    <location>
        <position position="327"/>
    </location>
</feature>
<evidence type="ECO:0000313" key="9">
    <source>
        <dbReference type="RefSeq" id="XP_019630950.1"/>
    </source>
</evidence>
<feature type="coiled-coil region" evidence="5">
    <location>
        <begin position="205"/>
        <end position="232"/>
    </location>
</feature>
<evidence type="ECO:0000259" key="7">
    <source>
        <dbReference type="PROSITE" id="PS50119"/>
    </source>
</evidence>
<evidence type="ECO:0000256" key="5">
    <source>
        <dbReference type="SAM" id="Coils"/>
    </source>
</evidence>
<dbReference type="PROSITE" id="PS50089">
    <property type="entry name" value="ZF_RING_2"/>
    <property type="match status" value="1"/>
</dbReference>